<dbReference type="SUPFAM" id="SSF52540">
    <property type="entry name" value="P-loop containing nucleoside triphosphate hydrolases"/>
    <property type="match status" value="1"/>
</dbReference>
<gene>
    <name evidence="2" type="ORF">ACFOZ0_27575</name>
</gene>
<dbReference type="EMBL" id="JBHRWR010000021">
    <property type="protein sequence ID" value="MFC3576971.1"/>
    <property type="molecule type" value="Genomic_DNA"/>
</dbReference>
<sequence>MRRNNRVRRRLDQAMVFAGAAVAAGAGTGVKFVDGGAQALMICLLAVGTGLGAYSANSLRARAGGPPPQVLISHPHGDEPWAHWLAWRLRRIGYLTSTRAWPAAGQPVPPPPEIAPDHELVIVSRALADPDHTHDQHRPTWSRGRSVLALVTSHRTPVPTRWAGHEVLDLAGRTADDAAATVDARLHQAGAVPLPDYTAAHVAGEAEPRYPGLGPLVTNLEPRGVHHFTARRTELALLRSVLGKANVAGEGRICAIHGLSGIGKTTLALEYARQYEDLFDVIWMVQAGHAPTARASLIDLARKLQRVRDDRSGAPAPQEETDPEQTLRRLLLNELPRTKSLLIYDGAEDDSAIRELLPDARNGGQVLITSVNPVWQRIAPNRIALEAFTTEEAVDFLRDATGIDDDAGLTRIVERLGRLPLPLEHAAASLRHSPDIDSYLDLLEADSSGAEAWILSFNQVEAKDELAGLLLRLCAFLAPRGIPSYFFEAEADRADLLPASLADGVTDPVRHRRIKETAKSYSLLTGEGQLAMHTRVQAVIRDVMTDSERTVHAADAARLVDGWFPEDPERENTWPRCVELLPHARTVLDHCRELGVADENTAELLQSVGEYFRVQGDRDEAERLLTEALHQREERWGRTHGLVADTLVCISRLKVECAELPEARGFAERALEIRTRLLGDGDLHTLESRLQLGRVLRELGDFPGASEAAEQTLRRLRRRAEVDPVKVAETLCDLGLVRWRQGRLPESVAHHREALHLLENAPGGGDPARRNRSAFVHQALGLAQLDLHDLESAERHLRIALEILRDAGYAEGHPVVLSSSVHLGETLRQRAEKYRGRGGRLGVRERSSPGDRESERLLAEAKRIFDHVLSAPHMNGDHPDRACALVRYSHLLHDQGNSEAAMTEVRNAHRIYTDKYGSQHPYVAEACYRRALIHLGQAQRERATEDLETARAIYLRVHPADHPLILQLEEELRELAVSVVVEEGF</sequence>
<dbReference type="Gene3D" id="3.40.50.300">
    <property type="entry name" value="P-loop containing nucleotide triphosphate hydrolases"/>
    <property type="match status" value="1"/>
</dbReference>
<feature type="domain" description="NB-ARC" evidence="1">
    <location>
        <begin position="249"/>
        <end position="398"/>
    </location>
</feature>
<dbReference type="SUPFAM" id="SSF48452">
    <property type="entry name" value="TPR-like"/>
    <property type="match status" value="3"/>
</dbReference>
<keyword evidence="3" id="KW-1185">Reference proteome</keyword>
<dbReference type="PANTHER" id="PTHR35205:SF1">
    <property type="entry name" value="ZU5 DOMAIN-CONTAINING PROTEIN"/>
    <property type="match status" value="1"/>
</dbReference>
<protein>
    <submittedName>
        <fullName evidence="2">Tetratricopeptide repeat protein</fullName>
    </submittedName>
</protein>
<dbReference type="Pfam" id="PF00931">
    <property type="entry name" value="NB-ARC"/>
    <property type="match status" value="1"/>
</dbReference>
<dbReference type="PANTHER" id="PTHR35205">
    <property type="entry name" value="NB-ARC AND TPR DOMAIN PROTEIN"/>
    <property type="match status" value="1"/>
</dbReference>
<dbReference type="InterPro" id="IPR027417">
    <property type="entry name" value="P-loop_NTPase"/>
</dbReference>
<dbReference type="Pfam" id="PF13424">
    <property type="entry name" value="TPR_12"/>
    <property type="match status" value="2"/>
</dbReference>
<accession>A0ABV7SLD5</accession>
<evidence type="ECO:0000313" key="2">
    <source>
        <dbReference type="EMBL" id="MFC3576971.1"/>
    </source>
</evidence>
<dbReference type="RefSeq" id="WP_310763628.1">
    <property type="nucleotide sequence ID" value="NZ_JBHRWR010000021.1"/>
</dbReference>
<dbReference type="Proteomes" id="UP001595701">
    <property type="component" value="Unassembled WGS sequence"/>
</dbReference>
<reference evidence="3" key="1">
    <citation type="journal article" date="2019" name="Int. J. Syst. Evol. Microbiol.">
        <title>The Global Catalogue of Microorganisms (GCM) 10K type strain sequencing project: providing services to taxonomists for standard genome sequencing and annotation.</title>
        <authorList>
            <consortium name="The Broad Institute Genomics Platform"/>
            <consortium name="The Broad Institute Genome Sequencing Center for Infectious Disease"/>
            <person name="Wu L."/>
            <person name="Ma J."/>
        </authorList>
    </citation>
    <scope>NUCLEOTIDE SEQUENCE [LARGE SCALE GENOMIC DNA]</scope>
    <source>
        <strain evidence="3">CGMCC 4.7035</strain>
    </source>
</reference>
<evidence type="ECO:0000313" key="3">
    <source>
        <dbReference type="Proteomes" id="UP001595701"/>
    </source>
</evidence>
<name>A0ABV7SLD5_9ACTN</name>
<dbReference type="InterPro" id="IPR019734">
    <property type="entry name" value="TPR_rpt"/>
</dbReference>
<dbReference type="SMART" id="SM00028">
    <property type="entry name" value="TPR"/>
    <property type="match status" value="5"/>
</dbReference>
<comment type="caution">
    <text evidence="2">The sequence shown here is derived from an EMBL/GenBank/DDBJ whole genome shotgun (WGS) entry which is preliminary data.</text>
</comment>
<dbReference type="InterPro" id="IPR011990">
    <property type="entry name" value="TPR-like_helical_dom_sf"/>
</dbReference>
<dbReference type="Gene3D" id="1.25.40.10">
    <property type="entry name" value="Tetratricopeptide repeat domain"/>
    <property type="match status" value="3"/>
</dbReference>
<proteinExistence type="predicted"/>
<evidence type="ECO:0000259" key="1">
    <source>
        <dbReference type="Pfam" id="PF00931"/>
    </source>
</evidence>
<dbReference type="InterPro" id="IPR002182">
    <property type="entry name" value="NB-ARC"/>
</dbReference>
<organism evidence="2 3">
    <name type="scientific">Streptomyces yaanensis</name>
    <dbReference type="NCBI Taxonomy" id="1142239"/>
    <lineage>
        <taxon>Bacteria</taxon>
        <taxon>Bacillati</taxon>
        <taxon>Actinomycetota</taxon>
        <taxon>Actinomycetes</taxon>
        <taxon>Kitasatosporales</taxon>
        <taxon>Streptomycetaceae</taxon>
        <taxon>Streptomyces</taxon>
    </lineage>
</organism>